<evidence type="ECO:0000313" key="2">
    <source>
        <dbReference type="Proteomes" id="UP000479710"/>
    </source>
</evidence>
<dbReference type="EMBL" id="SPHZ02000008">
    <property type="protein sequence ID" value="KAF0901878.1"/>
    <property type="molecule type" value="Genomic_DNA"/>
</dbReference>
<protein>
    <submittedName>
        <fullName evidence="1">Uncharacterized protein</fullName>
    </submittedName>
</protein>
<accession>A0A6G1CN30</accession>
<dbReference type="AlphaFoldDB" id="A0A6G1CN30"/>
<dbReference type="Proteomes" id="UP000479710">
    <property type="component" value="Unassembled WGS sequence"/>
</dbReference>
<gene>
    <name evidence="1" type="ORF">E2562_006490</name>
</gene>
<comment type="caution">
    <text evidence="1">The sequence shown here is derived from an EMBL/GenBank/DDBJ whole genome shotgun (WGS) entry which is preliminary data.</text>
</comment>
<reference evidence="1 2" key="1">
    <citation type="submission" date="2019-11" db="EMBL/GenBank/DDBJ databases">
        <title>Whole genome sequence of Oryza granulata.</title>
        <authorList>
            <person name="Li W."/>
        </authorList>
    </citation>
    <scope>NUCLEOTIDE SEQUENCE [LARGE SCALE GENOMIC DNA]</scope>
    <source>
        <strain evidence="2">cv. Menghai</strain>
        <tissue evidence="1">Leaf</tissue>
    </source>
</reference>
<keyword evidence="2" id="KW-1185">Reference proteome</keyword>
<organism evidence="1 2">
    <name type="scientific">Oryza meyeriana var. granulata</name>
    <dbReference type="NCBI Taxonomy" id="110450"/>
    <lineage>
        <taxon>Eukaryota</taxon>
        <taxon>Viridiplantae</taxon>
        <taxon>Streptophyta</taxon>
        <taxon>Embryophyta</taxon>
        <taxon>Tracheophyta</taxon>
        <taxon>Spermatophyta</taxon>
        <taxon>Magnoliopsida</taxon>
        <taxon>Liliopsida</taxon>
        <taxon>Poales</taxon>
        <taxon>Poaceae</taxon>
        <taxon>BOP clade</taxon>
        <taxon>Oryzoideae</taxon>
        <taxon>Oryzeae</taxon>
        <taxon>Oryzinae</taxon>
        <taxon>Oryza</taxon>
        <taxon>Oryza meyeriana</taxon>
    </lineage>
</organism>
<evidence type="ECO:0000313" key="1">
    <source>
        <dbReference type="EMBL" id="KAF0901878.1"/>
    </source>
</evidence>
<name>A0A6G1CN30_9ORYZ</name>
<sequence length="112" mass="12512">MMNSDEWRRWRWNLEPGDVLAEAAELVVLGKYLVLGGVAGAREVERRARRAEGGTATAAQLGEAVELAVLGEEHLQHGAHGKAVVLDGVRRHLRRQLARQPKCQPRWALLEF</sequence>
<proteinExistence type="predicted"/>